<evidence type="ECO:0000256" key="2">
    <source>
        <dbReference type="PROSITE-ProRule" id="PRU00335"/>
    </source>
</evidence>
<dbReference type="PRINTS" id="PR00455">
    <property type="entry name" value="HTHTETR"/>
</dbReference>
<gene>
    <name evidence="5" type="ORF">VMF7928_02865</name>
</gene>
<accession>A0ABM9A656</accession>
<dbReference type="PROSITE" id="PS50977">
    <property type="entry name" value="HTH_TETR_2"/>
    <property type="match status" value="1"/>
</dbReference>
<dbReference type="RefSeq" id="WP_237362385.1">
    <property type="nucleotide sequence ID" value="NZ_CAKLDM010000002.1"/>
</dbReference>
<dbReference type="InterPro" id="IPR009057">
    <property type="entry name" value="Homeodomain-like_sf"/>
</dbReference>
<dbReference type="Pfam" id="PF00440">
    <property type="entry name" value="TetR_N"/>
    <property type="match status" value="1"/>
</dbReference>
<evidence type="ECO:0000313" key="6">
    <source>
        <dbReference type="Proteomes" id="UP000838748"/>
    </source>
</evidence>
<dbReference type="PANTHER" id="PTHR43479">
    <property type="entry name" value="ACREF/ENVCD OPERON REPRESSOR-RELATED"/>
    <property type="match status" value="1"/>
</dbReference>
<dbReference type="InterPro" id="IPR050624">
    <property type="entry name" value="HTH-type_Tx_Regulator"/>
</dbReference>
<evidence type="ECO:0000256" key="3">
    <source>
        <dbReference type="SAM" id="MobiDB-lite"/>
    </source>
</evidence>
<dbReference type="SUPFAM" id="SSF46689">
    <property type="entry name" value="Homeodomain-like"/>
    <property type="match status" value="1"/>
</dbReference>
<evidence type="ECO:0000256" key="1">
    <source>
        <dbReference type="ARBA" id="ARBA00023125"/>
    </source>
</evidence>
<feature type="region of interest" description="Disordered" evidence="3">
    <location>
        <begin position="1"/>
        <end position="21"/>
    </location>
</feature>
<keyword evidence="6" id="KW-1185">Reference proteome</keyword>
<dbReference type="Proteomes" id="UP000838748">
    <property type="component" value="Unassembled WGS sequence"/>
</dbReference>
<proteinExistence type="predicted"/>
<evidence type="ECO:0000259" key="4">
    <source>
        <dbReference type="PROSITE" id="PS50977"/>
    </source>
</evidence>
<dbReference type="EMBL" id="CAKLDM010000002">
    <property type="protein sequence ID" value="CAH0540446.1"/>
    <property type="molecule type" value="Genomic_DNA"/>
</dbReference>
<feature type="compositionally biased region" description="Polar residues" evidence="3">
    <location>
        <begin position="1"/>
        <end position="10"/>
    </location>
</feature>
<comment type="caution">
    <text evidence="5">The sequence shown here is derived from an EMBL/GenBank/DDBJ whole genome shotgun (WGS) entry which is preliminary data.</text>
</comment>
<sequence length="225" mass="25421">MKITLPSANRRNGPGRPSTTDTYMDIRYALIKSSQNLFSNMPYDKVSTRLIAEKAGVSSSLIRYYFGGKEGLFETAVVSLCDSFFIQISKLIESTTCNNFSTFIFDVMQEIKKAPQLPKIMSHTLSLEKDNRYDNVVNIVLNSFNELYDKLVPQLQTRGILDTNMNPELSKVSIINLLLHPFNIPQTLLSAYSLESNGDFYEKVIEKNIELIIYGTSNFTPSLCA</sequence>
<evidence type="ECO:0000313" key="5">
    <source>
        <dbReference type="EMBL" id="CAH0540446.1"/>
    </source>
</evidence>
<keyword evidence="1 2" id="KW-0238">DNA-binding</keyword>
<protein>
    <recommendedName>
        <fullName evidence="4">HTH tetR-type domain-containing protein</fullName>
    </recommendedName>
</protein>
<feature type="domain" description="HTH tetR-type" evidence="4">
    <location>
        <begin position="24"/>
        <end position="84"/>
    </location>
</feature>
<dbReference type="Gene3D" id="1.10.357.10">
    <property type="entry name" value="Tetracycline Repressor, domain 2"/>
    <property type="match status" value="1"/>
</dbReference>
<organism evidence="5 6">
    <name type="scientific">Vibrio marisflavi CECT 7928</name>
    <dbReference type="NCBI Taxonomy" id="634439"/>
    <lineage>
        <taxon>Bacteria</taxon>
        <taxon>Pseudomonadati</taxon>
        <taxon>Pseudomonadota</taxon>
        <taxon>Gammaproteobacteria</taxon>
        <taxon>Vibrionales</taxon>
        <taxon>Vibrionaceae</taxon>
        <taxon>Vibrio</taxon>
    </lineage>
</organism>
<reference evidence="5" key="1">
    <citation type="submission" date="2021-11" db="EMBL/GenBank/DDBJ databases">
        <authorList>
            <person name="Rodrigo-Torres L."/>
            <person name="Arahal R. D."/>
            <person name="Lucena T."/>
        </authorList>
    </citation>
    <scope>NUCLEOTIDE SEQUENCE</scope>
    <source>
        <strain evidence="5">CECT 7928</strain>
    </source>
</reference>
<dbReference type="InterPro" id="IPR001647">
    <property type="entry name" value="HTH_TetR"/>
</dbReference>
<name>A0ABM9A656_9VIBR</name>
<dbReference type="PANTHER" id="PTHR43479:SF11">
    <property type="entry name" value="ACREF_ENVCD OPERON REPRESSOR-RELATED"/>
    <property type="match status" value="1"/>
</dbReference>
<feature type="DNA-binding region" description="H-T-H motif" evidence="2">
    <location>
        <begin position="47"/>
        <end position="66"/>
    </location>
</feature>